<evidence type="ECO:0000313" key="4">
    <source>
        <dbReference type="Proteomes" id="UP000316080"/>
    </source>
</evidence>
<evidence type="ECO:0000313" key="2">
    <source>
        <dbReference type="EMBL" id="RZN55958.1"/>
    </source>
</evidence>
<dbReference type="InterPro" id="IPR002732">
    <property type="entry name" value="Hjc"/>
</dbReference>
<protein>
    <submittedName>
        <fullName evidence="3">Resolvase</fullName>
    </submittedName>
</protein>
<comment type="caution">
    <text evidence="3">The sequence shown here is derived from an EMBL/GenBank/DDBJ whole genome shotgun (WGS) entry which is preliminary data.</text>
</comment>
<evidence type="ECO:0000313" key="3">
    <source>
        <dbReference type="EMBL" id="TDA40501.1"/>
    </source>
</evidence>
<name>A0A523BHU5_9CREN</name>
<dbReference type="Gene3D" id="3.40.1350.10">
    <property type="match status" value="1"/>
</dbReference>
<evidence type="ECO:0000256" key="1">
    <source>
        <dbReference type="ARBA" id="ARBA00029354"/>
    </source>
</evidence>
<dbReference type="GO" id="GO:0008821">
    <property type="term" value="F:crossover junction DNA endonuclease activity"/>
    <property type="evidence" value="ECO:0007669"/>
    <property type="project" value="UniProtKB-EC"/>
</dbReference>
<gene>
    <name evidence="3" type="ORF">DSO09_00045</name>
    <name evidence="2" type="ORF">EF809_03735</name>
</gene>
<dbReference type="GO" id="GO:0003676">
    <property type="term" value="F:nucleic acid binding"/>
    <property type="evidence" value="ECO:0007669"/>
    <property type="project" value="InterPro"/>
</dbReference>
<dbReference type="Proteomes" id="UP000316080">
    <property type="component" value="Unassembled WGS sequence"/>
</dbReference>
<organism evidence="3 5">
    <name type="scientific">Thermoproteota archaeon</name>
    <dbReference type="NCBI Taxonomy" id="2056631"/>
    <lineage>
        <taxon>Archaea</taxon>
        <taxon>Thermoproteota</taxon>
    </lineage>
</organism>
<reference evidence="3 5" key="1">
    <citation type="journal article" date="2019" name="Nat. Microbiol.">
        <title>Expanding anaerobic alkane metabolism in the domain of Archaea.</title>
        <authorList>
            <person name="Wang Y."/>
            <person name="Wegener G."/>
            <person name="Hou J."/>
            <person name="Wang F."/>
            <person name="Xiao X."/>
        </authorList>
    </citation>
    <scope>NUCLEOTIDE SEQUENCE [LARGE SCALE GENOMIC DNA]</scope>
    <source>
        <strain evidence="3">WYZ-LMO11</strain>
    </source>
</reference>
<dbReference type="EMBL" id="RXIH01000032">
    <property type="protein sequence ID" value="RZN55958.1"/>
    <property type="molecule type" value="Genomic_DNA"/>
</dbReference>
<dbReference type="InterPro" id="IPR011856">
    <property type="entry name" value="tRNA_endonuc-like_dom_sf"/>
</dbReference>
<reference evidence="2 4" key="2">
    <citation type="journal article" date="2019" name="Nat. Microbiol.">
        <title>Wide diversity of methane and short-chain alkane metabolisms in uncultured archaea.</title>
        <authorList>
            <person name="Borrel G."/>
            <person name="Adam P.S."/>
            <person name="McKay L.J."/>
            <person name="Chen L.X."/>
            <person name="Sierra-Garcia I.N."/>
            <person name="Sieber C.M."/>
            <person name="Letourneur Q."/>
            <person name="Ghozlane A."/>
            <person name="Andersen G.L."/>
            <person name="Li W.J."/>
            <person name="Hallam S.J."/>
            <person name="Muyzer G."/>
            <person name="de Oliveira V.M."/>
            <person name="Inskeep W.P."/>
            <person name="Banfield J.F."/>
            <person name="Gribaldo S."/>
        </authorList>
    </citation>
    <scope>NUCLEOTIDE SEQUENCE [LARGE SCALE GENOMIC DNA]</scope>
    <source>
        <strain evidence="2">Verst-YHS</strain>
    </source>
</reference>
<dbReference type="AlphaFoldDB" id="A0A523BHU5"/>
<accession>A0A523BHU5</accession>
<comment type="catalytic activity">
    <reaction evidence="1">
        <text>Endonucleolytic cleavage at a junction such as a reciprocal single-stranded crossover between two homologous DNA duplexes (Holliday junction).</text>
        <dbReference type="EC" id="3.1.21.10"/>
    </reaction>
</comment>
<sequence length="159" mass="19039">MSLDRIKIARIRKNRGQGFEREIVKRYREAGWWAYRVGGYSAYLPDVIATNDEKGEFHVIEAKAGTKDYLYIEWDQIERDIELLNGFKRYPIRRIILAFKFLAKKSKKPGVYERRELREYFKELPQELWDKIKGKIISCNYEKGCPELPDFIPPFKIQK</sequence>
<dbReference type="EMBL" id="QNVI01000002">
    <property type="protein sequence ID" value="TDA40501.1"/>
    <property type="molecule type" value="Genomic_DNA"/>
</dbReference>
<dbReference type="InterPro" id="IPR011335">
    <property type="entry name" value="Restrct_endonuc-II-like"/>
</dbReference>
<proteinExistence type="predicted"/>
<dbReference type="Pfam" id="PF01870">
    <property type="entry name" value="Hjc"/>
    <property type="match status" value="1"/>
</dbReference>
<dbReference type="SUPFAM" id="SSF52980">
    <property type="entry name" value="Restriction endonuclease-like"/>
    <property type="match status" value="1"/>
</dbReference>
<dbReference type="Proteomes" id="UP000317265">
    <property type="component" value="Unassembled WGS sequence"/>
</dbReference>
<evidence type="ECO:0000313" key="5">
    <source>
        <dbReference type="Proteomes" id="UP000317265"/>
    </source>
</evidence>